<feature type="compositionally biased region" description="Polar residues" evidence="1">
    <location>
        <begin position="227"/>
        <end position="236"/>
    </location>
</feature>
<feature type="region of interest" description="Disordered" evidence="1">
    <location>
        <begin position="314"/>
        <end position="336"/>
    </location>
</feature>
<feature type="compositionally biased region" description="Basic and acidic residues" evidence="1">
    <location>
        <begin position="386"/>
        <end position="399"/>
    </location>
</feature>
<dbReference type="Gramene" id="Mp8g18080.2">
    <property type="protein sequence ID" value="Mp8g18080.2.cds"/>
    <property type="gene ID" value="Mp8g18080"/>
</dbReference>
<name>A0A2R6X8J6_MARPO</name>
<reference evidence="3" key="1">
    <citation type="journal article" date="2017" name="Cell">
        <title>Insights into land plant evolution garnered from the Marchantia polymorpha genome.</title>
        <authorList>
            <person name="Bowman J.L."/>
            <person name="Kohchi T."/>
            <person name="Yamato K.T."/>
            <person name="Jenkins J."/>
            <person name="Shu S."/>
            <person name="Ishizaki K."/>
            <person name="Yamaoka S."/>
            <person name="Nishihama R."/>
            <person name="Nakamura Y."/>
            <person name="Berger F."/>
            <person name="Adam C."/>
            <person name="Aki S.S."/>
            <person name="Althoff F."/>
            <person name="Araki T."/>
            <person name="Arteaga-Vazquez M.A."/>
            <person name="Balasubrmanian S."/>
            <person name="Barry K."/>
            <person name="Bauer D."/>
            <person name="Boehm C.R."/>
            <person name="Briginshaw L."/>
            <person name="Caballero-Perez J."/>
            <person name="Catarino B."/>
            <person name="Chen F."/>
            <person name="Chiyoda S."/>
            <person name="Chovatia M."/>
            <person name="Davies K.M."/>
            <person name="Delmans M."/>
            <person name="Demura T."/>
            <person name="Dierschke T."/>
            <person name="Dolan L."/>
            <person name="Dorantes-Acosta A.E."/>
            <person name="Eklund D.M."/>
            <person name="Florent S.N."/>
            <person name="Flores-Sandoval E."/>
            <person name="Fujiyama A."/>
            <person name="Fukuzawa H."/>
            <person name="Galik B."/>
            <person name="Grimanelli D."/>
            <person name="Grimwood J."/>
            <person name="Grossniklaus U."/>
            <person name="Hamada T."/>
            <person name="Haseloff J."/>
            <person name="Hetherington A.J."/>
            <person name="Higo A."/>
            <person name="Hirakawa Y."/>
            <person name="Hundley H.N."/>
            <person name="Ikeda Y."/>
            <person name="Inoue K."/>
            <person name="Inoue S.I."/>
            <person name="Ishida S."/>
            <person name="Jia Q."/>
            <person name="Kakita M."/>
            <person name="Kanazawa T."/>
            <person name="Kawai Y."/>
            <person name="Kawashima T."/>
            <person name="Kennedy M."/>
            <person name="Kinose K."/>
            <person name="Kinoshita T."/>
            <person name="Kohara Y."/>
            <person name="Koide E."/>
            <person name="Komatsu K."/>
            <person name="Kopischke S."/>
            <person name="Kubo M."/>
            <person name="Kyozuka J."/>
            <person name="Lagercrantz U."/>
            <person name="Lin S.S."/>
            <person name="Lindquist E."/>
            <person name="Lipzen A.M."/>
            <person name="Lu C.W."/>
            <person name="De Luna E."/>
            <person name="Martienssen R.A."/>
            <person name="Minamino N."/>
            <person name="Mizutani M."/>
            <person name="Mizutani M."/>
            <person name="Mochizuki N."/>
            <person name="Monte I."/>
            <person name="Mosher R."/>
            <person name="Nagasaki H."/>
            <person name="Nakagami H."/>
            <person name="Naramoto S."/>
            <person name="Nishitani K."/>
            <person name="Ohtani M."/>
            <person name="Okamoto T."/>
            <person name="Okumura M."/>
            <person name="Phillips J."/>
            <person name="Pollak B."/>
            <person name="Reinders A."/>
            <person name="Rovekamp M."/>
            <person name="Sano R."/>
            <person name="Sawa S."/>
            <person name="Schmid M.W."/>
            <person name="Shirakawa M."/>
            <person name="Solano R."/>
            <person name="Spunde A."/>
            <person name="Suetsugu N."/>
            <person name="Sugano S."/>
            <person name="Sugiyama A."/>
            <person name="Sun R."/>
            <person name="Suzuki Y."/>
            <person name="Takenaka M."/>
            <person name="Takezawa D."/>
            <person name="Tomogane H."/>
            <person name="Tsuzuki M."/>
            <person name="Ueda T."/>
            <person name="Umeda M."/>
            <person name="Ward J.M."/>
            <person name="Watanabe Y."/>
            <person name="Yazaki K."/>
            <person name="Yokoyama R."/>
            <person name="Yoshitake Y."/>
            <person name="Yotsui I."/>
            <person name="Zachgo S."/>
            <person name="Schmutz J."/>
        </authorList>
    </citation>
    <scope>NUCLEOTIDE SEQUENCE [LARGE SCALE GENOMIC DNA]</scope>
    <source>
        <strain evidence="3">Tak-1</strain>
    </source>
</reference>
<keyword evidence="3" id="KW-1185">Reference proteome</keyword>
<protein>
    <submittedName>
        <fullName evidence="2">Uncharacterized protein</fullName>
    </submittedName>
</protein>
<feature type="region of interest" description="Disordered" evidence="1">
    <location>
        <begin position="213"/>
        <end position="240"/>
    </location>
</feature>
<evidence type="ECO:0000256" key="1">
    <source>
        <dbReference type="SAM" id="MobiDB-lite"/>
    </source>
</evidence>
<dbReference type="Proteomes" id="UP000244005">
    <property type="component" value="Unassembled WGS sequence"/>
</dbReference>
<feature type="region of interest" description="Disordered" evidence="1">
    <location>
        <begin position="357"/>
        <end position="407"/>
    </location>
</feature>
<evidence type="ECO:0000313" key="2">
    <source>
        <dbReference type="EMBL" id="PTQ42424.1"/>
    </source>
</evidence>
<proteinExistence type="predicted"/>
<gene>
    <name evidence="2" type="ORF">MARPO_0030s0141</name>
</gene>
<dbReference type="AlphaFoldDB" id="A0A2R6X8J6"/>
<sequence length="423" mass="46409">MELSNMSSILEQHKENVDCEMTESLVNLDHYMALSAIQQVSYNCSSLSALVKDHNYSPTSNLESIDVNQLSPDSDNSDYLEPSNMSSSMLMEMQELWPNYGNFSTGLSVQSPQCLAPWEPIFNPAPPQELVSENLVHLTNVSQTVPTLSFDGKMGTSENLLQTGNDVIIQNSSFPTASQANLVGTAIRIPDENRFVRSSTILPAAASLVENRGSNTFPEASDLRPLSKQTRTSPYPSSEEKRAVHLVQLVNANQSKMHTPPSHSAGWKRPQHVYSSLGLDGTSTPSSEMMDSASPFLLPNPKIRGDFSKGTLGQAPCMSGEKGKEATSSSKPTKPPEYLVGNMDGYGNPMAKNNKLKEKTTQKKPDASIKCRSRSRPGVYTNPRSIIEKKAAHHREVERTPGTGTFSKTRQYCLHVGPGYKLR</sequence>
<evidence type="ECO:0000313" key="3">
    <source>
        <dbReference type="Proteomes" id="UP000244005"/>
    </source>
</evidence>
<feature type="compositionally biased region" description="Basic and acidic residues" evidence="1">
    <location>
        <begin position="357"/>
        <end position="369"/>
    </location>
</feature>
<organism evidence="2 3">
    <name type="scientific">Marchantia polymorpha</name>
    <name type="common">Common liverwort</name>
    <name type="synonym">Marchantia aquatica</name>
    <dbReference type="NCBI Taxonomy" id="3197"/>
    <lineage>
        <taxon>Eukaryota</taxon>
        <taxon>Viridiplantae</taxon>
        <taxon>Streptophyta</taxon>
        <taxon>Embryophyta</taxon>
        <taxon>Marchantiophyta</taxon>
        <taxon>Marchantiopsida</taxon>
        <taxon>Marchantiidae</taxon>
        <taxon>Marchantiales</taxon>
        <taxon>Marchantiaceae</taxon>
        <taxon>Marchantia</taxon>
    </lineage>
</organism>
<dbReference type="EMBL" id="KZ772702">
    <property type="protein sequence ID" value="PTQ42424.1"/>
    <property type="molecule type" value="Genomic_DNA"/>
</dbReference>
<accession>A0A2R6X8J6</accession>